<dbReference type="InterPro" id="IPR001478">
    <property type="entry name" value="PDZ"/>
</dbReference>
<keyword evidence="2" id="KW-0812">Transmembrane</keyword>
<dbReference type="Pfam" id="PF13180">
    <property type="entry name" value="PDZ_2"/>
    <property type="match status" value="1"/>
</dbReference>
<evidence type="ECO:0000256" key="2">
    <source>
        <dbReference type="SAM" id="Phobius"/>
    </source>
</evidence>
<protein>
    <recommendedName>
        <fullName evidence="3">PDZ domain-containing protein</fullName>
    </recommendedName>
</protein>
<evidence type="ECO:0000313" key="5">
    <source>
        <dbReference type="Proteomes" id="UP000195880"/>
    </source>
</evidence>
<dbReference type="OrthoDB" id="4307511at2"/>
<evidence type="ECO:0000313" key="4">
    <source>
        <dbReference type="EMBL" id="ARX87207.1"/>
    </source>
</evidence>
<feature type="domain" description="PDZ" evidence="3">
    <location>
        <begin position="180"/>
        <end position="252"/>
    </location>
</feature>
<feature type="region of interest" description="Disordered" evidence="1">
    <location>
        <begin position="1"/>
        <end position="50"/>
    </location>
</feature>
<feature type="transmembrane region" description="Helical" evidence="2">
    <location>
        <begin position="59"/>
        <end position="86"/>
    </location>
</feature>
<dbReference type="SUPFAM" id="SSF50156">
    <property type="entry name" value="PDZ domain-like"/>
    <property type="match status" value="1"/>
</dbReference>
<sequence>MEQTALRPKSLPGDEPDPGRPSPTTTASEVPGKPGRPAAPRKGHRPHAARRRGRRLFSLLFGLFCAAVLLLSGIGLGTVAATVIGMSKLAEMQSQAGEQGAAMGAAPGAASGAGAGAGAGAPSGADHATSPKAPPKEASNVPPKTPPDASPKKTASGKATSGTASSGKGAAAVGPGSPRPALGVEAVDAPGGGGALLVGVHQPGPGHAAGLVRGDVLLAFGGSRIASAGDLAKAVAGARPGRNVTLTVRHASGARQVVTARPGLVT</sequence>
<dbReference type="AlphaFoldDB" id="A0A1Z1WL75"/>
<dbReference type="STRING" id="67267.GCA_000716675_06961"/>
<feature type="region of interest" description="Disordered" evidence="1">
    <location>
        <begin position="103"/>
        <end position="182"/>
    </location>
</feature>
<reference evidence="4 5" key="1">
    <citation type="submission" date="2017-05" db="EMBL/GenBank/DDBJ databases">
        <title>Streptomyces alboflavus Genome sequencing and assembly.</title>
        <authorList>
            <person name="Wang Y."/>
            <person name="Du B."/>
            <person name="Ding Y."/>
            <person name="Liu H."/>
            <person name="Hou Q."/>
            <person name="Liu K."/>
            <person name="Wang C."/>
            <person name="Yao L."/>
        </authorList>
    </citation>
    <scope>NUCLEOTIDE SEQUENCE [LARGE SCALE GENOMIC DNA]</scope>
    <source>
        <strain evidence="4 5">MDJK44</strain>
    </source>
</reference>
<gene>
    <name evidence="4" type="ORF">SMD44_06688</name>
</gene>
<dbReference type="RefSeq" id="WP_087886255.1">
    <property type="nucleotide sequence ID" value="NZ_CP021748.1"/>
</dbReference>
<dbReference type="eggNOG" id="ENOG5030HUF">
    <property type="taxonomic scope" value="Bacteria"/>
</dbReference>
<keyword evidence="5" id="KW-1185">Reference proteome</keyword>
<dbReference type="InterPro" id="IPR036034">
    <property type="entry name" value="PDZ_sf"/>
</dbReference>
<proteinExistence type="predicted"/>
<keyword evidence="2" id="KW-1133">Transmembrane helix</keyword>
<feature type="compositionally biased region" description="Gly residues" evidence="1">
    <location>
        <begin position="111"/>
        <end position="121"/>
    </location>
</feature>
<dbReference type="EMBL" id="CP021748">
    <property type="protein sequence ID" value="ARX87207.1"/>
    <property type="molecule type" value="Genomic_DNA"/>
</dbReference>
<evidence type="ECO:0000259" key="3">
    <source>
        <dbReference type="SMART" id="SM00228"/>
    </source>
</evidence>
<dbReference type="Gene3D" id="2.30.42.10">
    <property type="match status" value="1"/>
</dbReference>
<dbReference type="SMART" id="SM00228">
    <property type="entry name" value="PDZ"/>
    <property type="match status" value="1"/>
</dbReference>
<dbReference type="Proteomes" id="UP000195880">
    <property type="component" value="Chromosome"/>
</dbReference>
<accession>A0A1Z1WL75</accession>
<feature type="compositionally biased region" description="Basic residues" evidence="1">
    <location>
        <begin position="39"/>
        <end position="50"/>
    </location>
</feature>
<feature type="compositionally biased region" description="Low complexity" evidence="1">
    <location>
        <begin position="152"/>
        <end position="172"/>
    </location>
</feature>
<keyword evidence="2" id="KW-0472">Membrane</keyword>
<dbReference type="KEGG" id="salf:SMD44_06688"/>
<organism evidence="4 5">
    <name type="scientific">Streptomyces alboflavus</name>
    <dbReference type="NCBI Taxonomy" id="67267"/>
    <lineage>
        <taxon>Bacteria</taxon>
        <taxon>Bacillati</taxon>
        <taxon>Actinomycetota</taxon>
        <taxon>Actinomycetes</taxon>
        <taxon>Kitasatosporales</taxon>
        <taxon>Streptomycetaceae</taxon>
        <taxon>Streptomyces</taxon>
    </lineage>
</organism>
<name>A0A1Z1WL75_9ACTN</name>
<evidence type="ECO:0000256" key="1">
    <source>
        <dbReference type="SAM" id="MobiDB-lite"/>
    </source>
</evidence>